<dbReference type="PANTHER" id="PTHR31348">
    <property type="entry name" value="EID1-LIKE F-BOX PROTEIN 2-RELATED"/>
    <property type="match status" value="1"/>
</dbReference>
<keyword evidence="3" id="KW-1185">Reference proteome</keyword>
<dbReference type="InterPro" id="IPR036047">
    <property type="entry name" value="F-box-like_dom_sf"/>
</dbReference>
<feature type="compositionally biased region" description="Gly residues" evidence="1">
    <location>
        <begin position="267"/>
        <end position="281"/>
    </location>
</feature>
<organism evidence="2 3">
    <name type="scientific">Apostasia shenzhenica</name>
    <dbReference type="NCBI Taxonomy" id="1088818"/>
    <lineage>
        <taxon>Eukaryota</taxon>
        <taxon>Viridiplantae</taxon>
        <taxon>Streptophyta</taxon>
        <taxon>Embryophyta</taxon>
        <taxon>Tracheophyta</taxon>
        <taxon>Spermatophyta</taxon>
        <taxon>Magnoliopsida</taxon>
        <taxon>Liliopsida</taxon>
        <taxon>Asparagales</taxon>
        <taxon>Orchidaceae</taxon>
        <taxon>Apostasioideae</taxon>
        <taxon>Apostasia</taxon>
    </lineage>
</organism>
<accession>A0A2I0BGC2</accession>
<proteinExistence type="predicted"/>
<dbReference type="EMBL" id="KZ451885">
    <property type="protein sequence ID" value="PKA66853.1"/>
    <property type="molecule type" value="Genomic_DNA"/>
</dbReference>
<name>A0A2I0BGC2_9ASPA</name>
<gene>
    <name evidence="2" type="primary">EDL3</name>
    <name evidence="2" type="ORF">AXF42_Ash003510</name>
</gene>
<dbReference type="Proteomes" id="UP000236161">
    <property type="component" value="Unassembled WGS sequence"/>
</dbReference>
<reference evidence="2 3" key="1">
    <citation type="journal article" date="2017" name="Nature">
        <title>The Apostasia genome and the evolution of orchids.</title>
        <authorList>
            <person name="Zhang G.Q."/>
            <person name="Liu K.W."/>
            <person name="Li Z."/>
            <person name="Lohaus R."/>
            <person name="Hsiao Y.Y."/>
            <person name="Niu S.C."/>
            <person name="Wang J.Y."/>
            <person name="Lin Y.C."/>
            <person name="Xu Q."/>
            <person name="Chen L.J."/>
            <person name="Yoshida K."/>
            <person name="Fujiwara S."/>
            <person name="Wang Z.W."/>
            <person name="Zhang Y.Q."/>
            <person name="Mitsuda N."/>
            <person name="Wang M."/>
            <person name="Liu G.H."/>
            <person name="Pecoraro L."/>
            <person name="Huang H.X."/>
            <person name="Xiao X.J."/>
            <person name="Lin M."/>
            <person name="Wu X.Y."/>
            <person name="Wu W.L."/>
            <person name="Chen Y.Y."/>
            <person name="Chang S.B."/>
            <person name="Sakamoto S."/>
            <person name="Ohme-Takagi M."/>
            <person name="Yagi M."/>
            <person name="Zeng S.J."/>
            <person name="Shen C.Y."/>
            <person name="Yeh C.M."/>
            <person name="Luo Y.B."/>
            <person name="Tsai W.C."/>
            <person name="Van de Peer Y."/>
            <person name="Liu Z.J."/>
        </authorList>
    </citation>
    <scope>NUCLEOTIDE SEQUENCE [LARGE SCALE GENOMIC DNA]</scope>
    <source>
        <strain evidence="3">cv. Shenzhen</strain>
        <tissue evidence="2">Stem</tissue>
    </source>
</reference>
<dbReference type="STRING" id="1088818.A0A2I0BGC2"/>
<dbReference type="OrthoDB" id="761790at2759"/>
<sequence length="310" mass="33214">MFSPPRAPKAAASRAAGCSGAAPLAGWRCADDVNTGIQDERVLMLVFERLNWDPHVICVTACVSRRLRAVAGRVLWREACISRAPRVVAALTWGSPAGPGRVGGGWHALAKLLFYCCGGLPSRNFPLPGRLPGHFAGVSRFSKTSGRSFLSRRCWGDLLYVSDPCEHVVEWGAVGEDLGAYRGVFRGFMRSRTRAWLIARQLDLEQRVRCPYCGARVWSMTAARLAPKSAARRLGSRNGQLEYFVCVNGHLHGNCWLAHLSTDDDGGGLSGGGGGGGGGGSSDEDDDGGGYDGRHIGDDDEEDDEAHIAC</sequence>
<dbReference type="InterPro" id="IPR040267">
    <property type="entry name" value="EID1-like"/>
</dbReference>
<evidence type="ECO:0000313" key="3">
    <source>
        <dbReference type="Proteomes" id="UP000236161"/>
    </source>
</evidence>
<feature type="region of interest" description="Disordered" evidence="1">
    <location>
        <begin position="267"/>
        <end position="310"/>
    </location>
</feature>
<evidence type="ECO:0000256" key="1">
    <source>
        <dbReference type="SAM" id="MobiDB-lite"/>
    </source>
</evidence>
<protein>
    <submittedName>
        <fullName evidence="2">EID1-like F-box protein 3</fullName>
    </submittedName>
</protein>
<dbReference type="AlphaFoldDB" id="A0A2I0BGC2"/>
<dbReference type="SUPFAM" id="SSF81383">
    <property type="entry name" value="F-box domain"/>
    <property type="match status" value="1"/>
</dbReference>
<evidence type="ECO:0000313" key="2">
    <source>
        <dbReference type="EMBL" id="PKA66853.1"/>
    </source>
</evidence>
<feature type="compositionally biased region" description="Acidic residues" evidence="1">
    <location>
        <begin position="298"/>
        <end position="310"/>
    </location>
</feature>
<dbReference type="PANTHER" id="PTHR31348:SF3">
    <property type="entry name" value="EID1-LIKE F-BOX PROTEIN 3"/>
    <property type="match status" value="1"/>
</dbReference>